<dbReference type="Pfam" id="PF16212">
    <property type="entry name" value="PhoLip_ATPase_C"/>
    <property type="match status" value="1"/>
</dbReference>
<evidence type="ECO:0000313" key="7">
    <source>
        <dbReference type="Proteomes" id="UP000290809"/>
    </source>
</evidence>
<dbReference type="InterPro" id="IPR032630">
    <property type="entry name" value="P_typ_ATPase_c"/>
</dbReference>
<reference evidence="6 7" key="1">
    <citation type="journal article" date="2019" name="PLoS Pathog.">
        <title>Genome sequence of the bovine parasite Schistosoma bovis Tanzania.</title>
        <authorList>
            <person name="Oey H."/>
            <person name="Zakrzewski M."/>
            <person name="Gobert G."/>
            <person name="Gravermann K."/>
            <person name="Stoye J."/>
            <person name="Jones M."/>
            <person name="Mcmanus D."/>
            <person name="Krause L."/>
        </authorList>
    </citation>
    <scope>NUCLEOTIDE SEQUENCE [LARGE SCALE GENOMIC DNA]</scope>
    <source>
        <strain evidence="6 7">TAN1997</strain>
    </source>
</reference>
<feature type="transmembrane region" description="Helical" evidence="4">
    <location>
        <begin position="266"/>
        <end position="287"/>
    </location>
</feature>
<dbReference type="GO" id="GO:0006890">
    <property type="term" value="P:retrograde vesicle-mediated transport, Golgi to endoplasmic reticulum"/>
    <property type="evidence" value="ECO:0007669"/>
    <property type="project" value="TreeGrafter"/>
</dbReference>
<dbReference type="PANTHER" id="PTHR24092:SF5">
    <property type="entry name" value="PHOSPHOLIPID-TRANSPORTING ATPASE"/>
    <property type="match status" value="1"/>
</dbReference>
<sequence>MQVRPALEALRNAGIRVWMLTGDKLETAACIAKSSRLCRMEAHLELNAFRKRCDHALLITGTSMETCLRFYEHEFVELARQSPAVVVCRCSPTQKTQIVTLLRYHTKARVAAIGDGGNDVGMIQASDLGLGLLGSIITVMQAIFSAVFYFVAIPLFPSFLYVGYATVFTMFPVFSLVLDKDVPDRIALTYPELYKTLQKGRELTFKTYFIWQLISVYQELLMVAITIRTWHLLMILAEVISLAIYIMALIVMKAYFDSVFLRTIGFVWKVLAITGVSCIPILILKFIHYKFRPSIYSKLQ</sequence>
<dbReference type="GO" id="GO:0005768">
    <property type="term" value="C:endosome"/>
    <property type="evidence" value="ECO:0007669"/>
    <property type="project" value="TreeGrafter"/>
</dbReference>
<evidence type="ECO:0000256" key="2">
    <source>
        <dbReference type="ARBA" id="ARBA00022723"/>
    </source>
</evidence>
<dbReference type="InterPro" id="IPR036412">
    <property type="entry name" value="HAD-like_sf"/>
</dbReference>
<gene>
    <name evidence="6" type="ORF">DC041_0001905</name>
</gene>
<evidence type="ECO:0000259" key="5">
    <source>
        <dbReference type="Pfam" id="PF16212"/>
    </source>
</evidence>
<name>A0A430QTT4_SCHBO</name>
<dbReference type="GO" id="GO:0140326">
    <property type="term" value="F:ATPase-coupled intramembrane lipid transporter activity"/>
    <property type="evidence" value="ECO:0007669"/>
    <property type="project" value="TreeGrafter"/>
</dbReference>
<evidence type="ECO:0000256" key="1">
    <source>
        <dbReference type="ARBA" id="ARBA00004141"/>
    </source>
</evidence>
<comment type="caution">
    <text evidence="6">The sequence shown here is derived from an EMBL/GenBank/DDBJ whole genome shotgun (WGS) entry which is preliminary data.</text>
</comment>
<evidence type="ECO:0000256" key="3">
    <source>
        <dbReference type="ARBA" id="ARBA00022842"/>
    </source>
</evidence>
<keyword evidence="4" id="KW-0472">Membrane</keyword>
<dbReference type="PRINTS" id="PR00119">
    <property type="entry name" value="CATATPASE"/>
</dbReference>
<dbReference type="Gene3D" id="3.40.50.1000">
    <property type="entry name" value="HAD superfamily/HAD-like"/>
    <property type="match status" value="1"/>
</dbReference>
<keyword evidence="3" id="KW-0460">Magnesium</keyword>
<dbReference type="Pfam" id="PF00702">
    <property type="entry name" value="Hydrolase"/>
    <property type="match status" value="1"/>
</dbReference>
<organism evidence="6 7">
    <name type="scientific">Schistosoma bovis</name>
    <name type="common">Blood fluke</name>
    <dbReference type="NCBI Taxonomy" id="6184"/>
    <lineage>
        <taxon>Eukaryota</taxon>
        <taxon>Metazoa</taxon>
        <taxon>Spiralia</taxon>
        <taxon>Lophotrochozoa</taxon>
        <taxon>Platyhelminthes</taxon>
        <taxon>Trematoda</taxon>
        <taxon>Digenea</taxon>
        <taxon>Strigeidida</taxon>
        <taxon>Schistosomatoidea</taxon>
        <taxon>Schistosomatidae</taxon>
        <taxon>Schistosoma</taxon>
    </lineage>
</organism>
<proteinExistence type="predicted"/>
<dbReference type="InterPro" id="IPR023214">
    <property type="entry name" value="HAD_sf"/>
</dbReference>
<feature type="transmembrane region" description="Helical" evidence="4">
    <location>
        <begin position="130"/>
        <end position="152"/>
    </location>
</feature>
<dbReference type="AlphaFoldDB" id="A0A430QTT4"/>
<feature type="transmembrane region" description="Helical" evidence="4">
    <location>
        <begin position="233"/>
        <end position="254"/>
    </location>
</feature>
<dbReference type="GO" id="GO:0045332">
    <property type="term" value="P:phospholipid translocation"/>
    <property type="evidence" value="ECO:0007669"/>
    <property type="project" value="TreeGrafter"/>
</dbReference>
<dbReference type="GO" id="GO:0005802">
    <property type="term" value="C:trans-Golgi network"/>
    <property type="evidence" value="ECO:0007669"/>
    <property type="project" value="TreeGrafter"/>
</dbReference>
<keyword evidence="7" id="KW-1185">Reference proteome</keyword>
<dbReference type="GO" id="GO:0005886">
    <property type="term" value="C:plasma membrane"/>
    <property type="evidence" value="ECO:0007669"/>
    <property type="project" value="TreeGrafter"/>
</dbReference>
<dbReference type="PANTHER" id="PTHR24092">
    <property type="entry name" value="PROBABLE PHOSPHOLIPID-TRANSPORTING ATPASE"/>
    <property type="match status" value="1"/>
</dbReference>
<dbReference type="STRING" id="6184.A0A430QTT4"/>
<dbReference type="Proteomes" id="UP000290809">
    <property type="component" value="Unassembled WGS sequence"/>
</dbReference>
<protein>
    <submittedName>
        <fullName evidence="6">Phospholipid-translocating ATPase</fullName>
    </submittedName>
</protein>
<evidence type="ECO:0000313" key="6">
    <source>
        <dbReference type="EMBL" id="RTG91115.1"/>
    </source>
</evidence>
<dbReference type="GO" id="GO:0006897">
    <property type="term" value="P:endocytosis"/>
    <property type="evidence" value="ECO:0007669"/>
    <property type="project" value="TreeGrafter"/>
</dbReference>
<feature type="domain" description="P-type ATPase C-terminal" evidence="5">
    <location>
        <begin position="136"/>
        <end position="226"/>
    </location>
</feature>
<keyword evidence="4" id="KW-1133">Transmembrane helix</keyword>
<feature type="transmembrane region" description="Helical" evidence="4">
    <location>
        <begin position="158"/>
        <end position="178"/>
    </location>
</feature>
<evidence type="ECO:0000256" key="4">
    <source>
        <dbReference type="SAM" id="Phobius"/>
    </source>
</evidence>
<accession>A0A430QTT4</accession>
<dbReference type="SUPFAM" id="SSF56784">
    <property type="entry name" value="HAD-like"/>
    <property type="match status" value="1"/>
</dbReference>
<comment type="subcellular location">
    <subcellularLocation>
        <location evidence="1">Membrane</location>
        <topology evidence="1">Multi-pass membrane protein</topology>
    </subcellularLocation>
</comment>
<keyword evidence="2" id="KW-0479">Metal-binding</keyword>
<dbReference type="EMBL" id="QMKO01000578">
    <property type="protein sequence ID" value="RTG91115.1"/>
    <property type="molecule type" value="Genomic_DNA"/>
</dbReference>
<dbReference type="GO" id="GO:0046872">
    <property type="term" value="F:metal ion binding"/>
    <property type="evidence" value="ECO:0007669"/>
    <property type="project" value="UniProtKB-KW"/>
</dbReference>
<keyword evidence="4" id="KW-0812">Transmembrane</keyword>